<protein>
    <submittedName>
        <fullName evidence="1">Uncharacterized protein</fullName>
    </submittedName>
</protein>
<gene>
    <name evidence="1" type="ORF">DQ384_36415</name>
</gene>
<evidence type="ECO:0000313" key="1">
    <source>
        <dbReference type="EMBL" id="RCG21946.1"/>
    </source>
</evidence>
<organism evidence="1 2">
    <name type="scientific">Sphaerisporangium album</name>
    <dbReference type="NCBI Taxonomy" id="509200"/>
    <lineage>
        <taxon>Bacteria</taxon>
        <taxon>Bacillati</taxon>
        <taxon>Actinomycetota</taxon>
        <taxon>Actinomycetes</taxon>
        <taxon>Streptosporangiales</taxon>
        <taxon>Streptosporangiaceae</taxon>
        <taxon>Sphaerisporangium</taxon>
    </lineage>
</organism>
<evidence type="ECO:0000313" key="2">
    <source>
        <dbReference type="Proteomes" id="UP000253094"/>
    </source>
</evidence>
<dbReference type="Proteomes" id="UP000253094">
    <property type="component" value="Unassembled WGS sequence"/>
</dbReference>
<sequence>MPLSTDHPQEVFATQSRVAGLRATGTVLGTGELRGVPVVYVRWDGEADRTETVLTSGLRSLEAWWG</sequence>
<keyword evidence="2" id="KW-1185">Reference proteome</keyword>
<dbReference type="RefSeq" id="WP_114033424.1">
    <property type="nucleotide sequence ID" value="NZ_QOIL01000029.1"/>
</dbReference>
<dbReference type="AlphaFoldDB" id="A0A367EUZ1"/>
<proteinExistence type="predicted"/>
<dbReference type="EMBL" id="QOIL01000029">
    <property type="protein sequence ID" value="RCG21946.1"/>
    <property type="molecule type" value="Genomic_DNA"/>
</dbReference>
<accession>A0A367EUZ1</accession>
<comment type="caution">
    <text evidence="1">The sequence shown here is derived from an EMBL/GenBank/DDBJ whole genome shotgun (WGS) entry which is preliminary data.</text>
</comment>
<name>A0A367EUZ1_9ACTN</name>
<reference evidence="1 2" key="1">
    <citation type="submission" date="2018-06" db="EMBL/GenBank/DDBJ databases">
        <title>Sphaerisporangium craniellae sp. nov., isolated from a marine sponge in the South China Sea.</title>
        <authorList>
            <person name="Li L."/>
        </authorList>
    </citation>
    <scope>NUCLEOTIDE SEQUENCE [LARGE SCALE GENOMIC DNA]</scope>
    <source>
        <strain evidence="1 2">CCTCC AA 208026</strain>
    </source>
</reference>